<organism evidence="2 3">
    <name type="scientific">Arabidopsis suecica</name>
    <name type="common">Swedish thale-cress</name>
    <name type="synonym">Cardaminopsis suecica</name>
    <dbReference type="NCBI Taxonomy" id="45249"/>
    <lineage>
        <taxon>Eukaryota</taxon>
        <taxon>Viridiplantae</taxon>
        <taxon>Streptophyta</taxon>
        <taxon>Embryophyta</taxon>
        <taxon>Tracheophyta</taxon>
        <taxon>Spermatophyta</taxon>
        <taxon>Magnoliopsida</taxon>
        <taxon>eudicotyledons</taxon>
        <taxon>Gunneridae</taxon>
        <taxon>Pentapetalae</taxon>
        <taxon>rosids</taxon>
        <taxon>malvids</taxon>
        <taxon>Brassicales</taxon>
        <taxon>Brassicaceae</taxon>
        <taxon>Camelineae</taxon>
        <taxon>Arabidopsis</taxon>
    </lineage>
</organism>
<sequence length="191" mass="20773">MVSMRFFAPLPAAHLASLGLGLPSVALLDPPSLPEPPEPPDPPDFSSRQICFGSVFLKDVSKVSESNLLVALGGPSFAFVRTLTAVCRSYLSLCSKSTFSRLLTTAALLLIFHCRSAPPPPRGSSRRRFSLPQPLDSLFPSFESSARVFPGNDLRWLIALCSSCGQLRCEFVSIRLSYDFLLSLVGLLDLK</sequence>
<evidence type="ECO:0000256" key="1">
    <source>
        <dbReference type="SAM" id="SignalP"/>
    </source>
</evidence>
<dbReference type="AlphaFoldDB" id="A0A8T2E6D2"/>
<evidence type="ECO:0008006" key="4">
    <source>
        <dbReference type="Google" id="ProtNLM"/>
    </source>
</evidence>
<name>A0A8T2E6D2_ARASU</name>
<gene>
    <name evidence="2" type="ORF">ISN44_As04g007690</name>
</gene>
<protein>
    <recommendedName>
        <fullName evidence="4">Secreted protein</fullName>
    </recommendedName>
</protein>
<keyword evidence="1" id="KW-0732">Signal</keyword>
<feature type="signal peptide" evidence="1">
    <location>
        <begin position="1"/>
        <end position="28"/>
    </location>
</feature>
<keyword evidence="3" id="KW-1185">Reference proteome</keyword>
<dbReference type="EMBL" id="JAEFBJ010000004">
    <property type="protein sequence ID" value="KAG7619765.1"/>
    <property type="molecule type" value="Genomic_DNA"/>
</dbReference>
<feature type="chain" id="PRO_5035849850" description="Secreted protein" evidence="1">
    <location>
        <begin position="29"/>
        <end position="191"/>
    </location>
</feature>
<reference evidence="2 3" key="1">
    <citation type="submission" date="2020-12" db="EMBL/GenBank/DDBJ databases">
        <title>Concerted genomic and epigenomic changes stabilize Arabidopsis allopolyploids.</title>
        <authorList>
            <person name="Chen Z."/>
        </authorList>
    </citation>
    <scope>NUCLEOTIDE SEQUENCE [LARGE SCALE GENOMIC DNA]</scope>
    <source>
        <strain evidence="2">As9502</strain>
        <tissue evidence="2">Leaf</tissue>
    </source>
</reference>
<comment type="caution">
    <text evidence="2">The sequence shown here is derived from an EMBL/GenBank/DDBJ whole genome shotgun (WGS) entry which is preliminary data.</text>
</comment>
<evidence type="ECO:0000313" key="3">
    <source>
        <dbReference type="Proteomes" id="UP000694251"/>
    </source>
</evidence>
<proteinExistence type="predicted"/>
<accession>A0A8T2E6D2</accession>
<evidence type="ECO:0000313" key="2">
    <source>
        <dbReference type="EMBL" id="KAG7619765.1"/>
    </source>
</evidence>
<dbReference type="Proteomes" id="UP000694251">
    <property type="component" value="Chromosome 4"/>
</dbReference>